<keyword evidence="2" id="KW-1185">Reference proteome</keyword>
<dbReference type="EMBL" id="UYRU01020829">
    <property type="protein sequence ID" value="VDK55496.1"/>
    <property type="molecule type" value="Genomic_DNA"/>
</dbReference>
<evidence type="ECO:0008006" key="3">
    <source>
        <dbReference type="Google" id="ProtNLM"/>
    </source>
</evidence>
<organism evidence="1 2">
    <name type="scientific">Dibothriocephalus latus</name>
    <name type="common">Fish tapeworm</name>
    <name type="synonym">Diphyllobothrium latum</name>
    <dbReference type="NCBI Taxonomy" id="60516"/>
    <lineage>
        <taxon>Eukaryota</taxon>
        <taxon>Metazoa</taxon>
        <taxon>Spiralia</taxon>
        <taxon>Lophotrochozoa</taxon>
        <taxon>Platyhelminthes</taxon>
        <taxon>Cestoda</taxon>
        <taxon>Eucestoda</taxon>
        <taxon>Diphyllobothriidea</taxon>
        <taxon>Diphyllobothriidae</taxon>
        <taxon>Dibothriocephalus</taxon>
    </lineage>
</organism>
<feature type="non-terminal residue" evidence="1">
    <location>
        <position position="215"/>
    </location>
</feature>
<dbReference type="GO" id="GO:0003676">
    <property type="term" value="F:nucleic acid binding"/>
    <property type="evidence" value="ECO:0007669"/>
    <property type="project" value="InterPro"/>
</dbReference>
<sequence>MRRQVFNILHRIFRPADWVTVKLITVRFVWPSINRNVTLSHFPCKQTKIHQHTASPGGPFAISDVRTSHIRIDVSLASSHNITVSKFGVSATGATDRGFKFNTVLFRHFNSLLGTNRIQTTAYHPQGNGLLSILSTLQANLRCTAANLLFGTPLKRPDELVPPSNTPTSFDPSAYVCRLRGAMHKMHEEKPWTSPTNSFIPFYLNTRECVLVGHG</sequence>
<protein>
    <recommendedName>
        <fullName evidence="3">Integrase zinc-binding domain-containing protein</fullName>
    </recommendedName>
</protein>
<dbReference type="Gene3D" id="3.30.420.10">
    <property type="entry name" value="Ribonuclease H-like superfamily/Ribonuclease H"/>
    <property type="match status" value="1"/>
</dbReference>
<evidence type="ECO:0000313" key="2">
    <source>
        <dbReference type="Proteomes" id="UP000281553"/>
    </source>
</evidence>
<reference evidence="1 2" key="1">
    <citation type="submission" date="2018-11" db="EMBL/GenBank/DDBJ databases">
        <authorList>
            <consortium name="Pathogen Informatics"/>
        </authorList>
    </citation>
    <scope>NUCLEOTIDE SEQUENCE [LARGE SCALE GENOMIC DNA]</scope>
</reference>
<proteinExistence type="predicted"/>
<dbReference type="Proteomes" id="UP000281553">
    <property type="component" value="Unassembled WGS sequence"/>
</dbReference>
<evidence type="ECO:0000313" key="1">
    <source>
        <dbReference type="EMBL" id="VDK55496.1"/>
    </source>
</evidence>
<accession>A0A3P6QXX7</accession>
<gene>
    <name evidence="1" type="ORF">DILT_LOCUS2096</name>
</gene>
<dbReference type="OrthoDB" id="422540at2759"/>
<name>A0A3P6QXX7_DIBLA</name>
<dbReference type="InterPro" id="IPR036397">
    <property type="entry name" value="RNaseH_sf"/>
</dbReference>
<dbReference type="AlphaFoldDB" id="A0A3P6QXX7"/>